<gene>
    <name evidence="6 7 8" type="primary">LOC101862144</name>
</gene>
<feature type="transmembrane region" description="Helical" evidence="3">
    <location>
        <begin position="841"/>
        <end position="866"/>
    </location>
</feature>
<dbReference type="RefSeq" id="XP_005109624.2">
    <property type="nucleotide sequence ID" value="XM_005109567.3"/>
</dbReference>
<proteinExistence type="predicted"/>
<feature type="domain" description="Major facilitator superfamily (MFS) profile" evidence="4">
    <location>
        <begin position="751"/>
        <end position="962"/>
    </location>
</feature>
<feature type="transmembrane region" description="Helical" evidence="3">
    <location>
        <begin position="817"/>
        <end position="835"/>
    </location>
</feature>
<organism evidence="5 6">
    <name type="scientific">Aplysia californica</name>
    <name type="common">California sea hare</name>
    <dbReference type="NCBI Taxonomy" id="6500"/>
    <lineage>
        <taxon>Eukaryota</taxon>
        <taxon>Metazoa</taxon>
        <taxon>Spiralia</taxon>
        <taxon>Lophotrochozoa</taxon>
        <taxon>Mollusca</taxon>
        <taxon>Gastropoda</taxon>
        <taxon>Heterobranchia</taxon>
        <taxon>Euthyneura</taxon>
        <taxon>Tectipleura</taxon>
        <taxon>Aplysiida</taxon>
        <taxon>Aplysioidea</taxon>
        <taxon>Aplysiidae</taxon>
        <taxon>Aplysia</taxon>
    </lineage>
</organism>
<feature type="transmembrane region" description="Helical" evidence="3">
    <location>
        <begin position="283"/>
        <end position="304"/>
    </location>
</feature>
<evidence type="ECO:0000259" key="4">
    <source>
        <dbReference type="PROSITE" id="PS50850"/>
    </source>
</evidence>
<feature type="transmembrane region" description="Helical" evidence="3">
    <location>
        <begin position="909"/>
        <end position="930"/>
    </location>
</feature>
<name>A0ABM0K644_APLCA</name>
<dbReference type="SUPFAM" id="SSF103473">
    <property type="entry name" value="MFS general substrate transporter"/>
    <property type="match status" value="2"/>
</dbReference>
<feature type="transmembrane region" description="Helical" evidence="3">
    <location>
        <begin position="340"/>
        <end position="360"/>
    </location>
</feature>
<dbReference type="InterPro" id="IPR020846">
    <property type="entry name" value="MFS_dom"/>
</dbReference>
<comment type="subcellular location">
    <subcellularLocation>
        <location evidence="1">Membrane</location>
        <topology evidence="1">Multi-pass membrane protein</topology>
    </subcellularLocation>
</comment>
<keyword evidence="5" id="KW-1185">Reference proteome</keyword>
<feature type="compositionally biased region" description="Acidic residues" evidence="2">
    <location>
        <begin position="180"/>
        <end position="194"/>
    </location>
</feature>
<dbReference type="PANTHER" id="PTHR11360:SF286">
    <property type="entry name" value="GH22266P"/>
    <property type="match status" value="1"/>
</dbReference>
<reference evidence="6 7" key="1">
    <citation type="submission" date="2025-05" db="UniProtKB">
        <authorList>
            <consortium name="RefSeq"/>
        </authorList>
    </citation>
    <scope>IDENTIFICATION</scope>
</reference>
<feature type="transmembrane region" description="Helical" evidence="3">
    <location>
        <begin position="213"/>
        <end position="239"/>
    </location>
</feature>
<keyword evidence="3" id="KW-0472">Membrane</keyword>
<feature type="transmembrane region" description="Helical" evidence="3">
    <location>
        <begin position="787"/>
        <end position="805"/>
    </location>
</feature>
<feature type="region of interest" description="Disordered" evidence="2">
    <location>
        <begin position="159"/>
        <end position="205"/>
    </location>
</feature>
<evidence type="ECO:0000313" key="7">
    <source>
        <dbReference type="RefSeq" id="XP_012944149.1"/>
    </source>
</evidence>
<keyword evidence="3" id="KW-1133">Transmembrane helix</keyword>
<feature type="transmembrane region" description="Helical" evidence="3">
    <location>
        <begin position="372"/>
        <end position="393"/>
    </location>
</feature>
<accession>A0ABM0K644</accession>
<evidence type="ECO:0000256" key="1">
    <source>
        <dbReference type="ARBA" id="ARBA00004141"/>
    </source>
</evidence>
<protein>
    <submittedName>
        <fullName evidence="7">Uncharacterized protein LOC101862144 isoform X1</fullName>
    </submittedName>
    <submittedName>
        <fullName evidence="6">Uncharacterized protein LOC101862144 isoform X2</fullName>
    </submittedName>
    <submittedName>
        <fullName evidence="8">Uncharacterized protein LOC101862144 isoform X3</fullName>
    </submittedName>
</protein>
<evidence type="ECO:0000313" key="8">
    <source>
        <dbReference type="RefSeq" id="XP_035828568.1"/>
    </source>
</evidence>
<feature type="transmembrane region" description="Helical" evidence="3">
    <location>
        <begin position="310"/>
        <end position="333"/>
    </location>
</feature>
<evidence type="ECO:0000313" key="5">
    <source>
        <dbReference type="Proteomes" id="UP000694888"/>
    </source>
</evidence>
<feature type="compositionally biased region" description="Basic and acidic residues" evidence="2">
    <location>
        <begin position="90"/>
        <end position="103"/>
    </location>
</feature>
<dbReference type="GeneID" id="101862144"/>
<evidence type="ECO:0000313" key="6">
    <source>
        <dbReference type="RefSeq" id="XP_005109624.2"/>
    </source>
</evidence>
<feature type="compositionally biased region" description="Acidic residues" evidence="2">
    <location>
        <begin position="104"/>
        <end position="123"/>
    </location>
</feature>
<evidence type="ECO:0000256" key="3">
    <source>
        <dbReference type="SAM" id="Phobius"/>
    </source>
</evidence>
<dbReference type="PANTHER" id="PTHR11360">
    <property type="entry name" value="MONOCARBOXYLATE TRANSPORTER"/>
    <property type="match status" value="1"/>
</dbReference>
<dbReference type="Pfam" id="PF07690">
    <property type="entry name" value="MFS_1"/>
    <property type="match status" value="2"/>
</dbReference>
<dbReference type="Proteomes" id="UP000694888">
    <property type="component" value="Unplaced"/>
</dbReference>
<sequence>MTSRRRVKNLLVVLILTSAAVASYLVFYKHDSSLTSKMGWPGDVQNMHIDEDGHRRPDQGRFSAFQKNLQNRLSNLVQHKEEEEEDESKYEDLEKLNDLVKDKEDDDTRNEEGDENEELDDLQENIKVGQIPEKHLIRNQNGDIVGQRLFAHGVDKKRLEKGDLGDDHMPRPAPPPGADMSEEEGEEEEEEEEECSGRSSSSGGIPAAPDGGWGWLIMIASFCCIMIVDGVCFSFGVLVPEYIRVFNVSHTQVGWVGSTLAGSYLLVGPFVSAMCARYGCRKVTMAGSVVSMVGFCLSTLSTSIEMLMVTYGVIGGVGFGMIYLPSIVCVGYWFDKKRAFTTGIALCGSGVGQFLFAPLARYLLTEYTWQGMNMIMAGIVFKCAVCGMLFLPVDKRTKMWPRKPTQSRVEIERGTIMKALIEDKKRQRTISNGSLDNCIITRDNRLVKLDPKIFELKRNNSLIAKFKRQMGFSSQSLANSKNSLQGIPSIVIDAVQKDLNNGGSAGSPIYQPNGTRVQQLSQTHLQKRGSLPDGRGSLPIVANGNGAIVSNGNFHHHPHVVSNGCVSAGGGGMLHNNGSINPSSVNGGGTGMPKTRSCDRLPNEDPWLRQCDQDALVNAVAGGELRGLSLQDVVGAPVLTRSASDLPSSQGLPSLDGSVISIQVIPNGACGVGNSAMGLRHRSSNSMGEYSTQLTGSQASYVSLGSVVSVPQVQASLEELEREMARQQSMWWRWWRILKDMFDLTLLFNPVFALLVFSSFITLLAFFVPYFYLPEKGRMMGMSADSATFLISIVGITNTVGRVVSGWFADRPWVNTLYMNNVALVVAGISLLMCPACEDQIMLAVVAATYGLSLAVFNSLRSILLVELLGLETLTKSFGLLILFQGVAAFIGAPIAGKVIDVTGSVDNSLYLAGGLIVLSGLLMFPIRFLQKSQKGDKKMTVPFLSTALPIRQTLRIESSGV</sequence>
<feature type="transmembrane region" description="Helical" evidence="3">
    <location>
        <begin position="746"/>
        <end position="767"/>
    </location>
</feature>
<dbReference type="InterPro" id="IPR011701">
    <property type="entry name" value="MFS"/>
</dbReference>
<evidence type="ECO:0000256" key="2">
    <source>
        <dbReference type="SAM" id="MobiDB-lite"/>
    </source>
</evidence>
<feature type="region of interest" description="Disordered" evidence="2">
    <location>
        <begin position="78"/>
        <end position="125"/>
    </location>
</feature>
<dbReference type="InterPro" id="IPR036259">
    <property type="entry name" value="MFS_trans_sf"/>
</dbReference>
<feature type="transmembrane region" description="Helical" evidence="3">
    <location>
        <begin position="878"/>
        <end position="897"/>
    </location>
</feature>
<dbReference type="CDD" id="cd17352">
    <property type="entry name" value="MFS_MCT_SLC16"/>
    <property type="match status" value="1"/>
</dbReference>
<keyword evidence="3" id="KW-0812">Transmembrane</keyword>
<dbReference type="RefSeq" id="XP_035828568.1">
    <property type="nucleotide sequence ID" value="XM_035972675.1"/>
</dbReference>
<dbReference type="Gene3D" id="1.20.1250.20">
    <property type="entry name" value="MFS general substrate transporter like domains"/>
    <property type="match status" value="2"/>
</dbReference>
<dbReference type="PROSITE" id="PS50850">
    <property type="entry name" value="MFS"/>
    <property type="match status" value="1"/>
</dbReference>
<dbReference type="InterPro" id="IPR050327">
    <property type="entry name" value="Proton-linked_MCT"/>
</dbReference>
<feature type="compositionally biased region" description="Basic and acidic residues" evidence="2">
    <location>
        <begin position="159"/>
        <end position="170"/>
    </location>
</feature>
<dbReference type="RefSeq" id="XP_012944149.1">
    <property type="nucleotide sequence ID" value="XM_013088695.2"/>
</dbReference>